<protein>
    <submittedName>
        <fullName evidence="1">Uncharacterized protein</fullName>
    </submittedName>
</protein>
<gene>
    <name evidence="1" type="ORF">M9458_006699</name>
</gene>
<comment type="caution">
    <text evidence="1">The sequence shown here is derived from an EMBL/GenBank/DDBJ whole genome shotgun (WGS) entry which is preliminary data.</text>
</comment>
<evidence type="ECO:0000313" key="1">
    <source>
        <dbReference type="EMBL" id="KAL0198159.1"/>
    </source>
</evidence>
<dbReference type="Proteomes" id="UP001529510">
    <property type="component" value="Unassembled WGS sequence"/>
</dbReference>
<accession>A0ABD0RI69</accession>
<feature type="non-terminal residue" evidence="1">
    <location>
        <position position="1"/>
    </location>
</feature>
<name>A0ABD0RI69_CIRMR</name>
<reference evidence="1 2" key="1">
    <citation type="submission" date="2024-05" db="EMBL/GenBank/DDBJ databases">
        <title>Genome sequencing and assembly of Indian major carp, Cirrhinus mrigala (Hamilton, 1822).</title>
        <authorList>
            <person name="Mohindra V."/>
            <person name="Chowdhury L.M."/>
            <person name="Lal K."/>
            <person name="Jena J.K."/>
        </authorList>
    </citation>
    <scope>NUCLEOTIDE SEQUENCE [LARGE SCALE GENOMIC DNA]</scope>
    <source>
        <strain evidence="1">CM1030</strain>
        <tissue evidence="1">Blood</tissue>
    </source>
</reference>
<proteinExistence type="predicted"/>
<sequence>GPGGISVSGSVSGDGCYIPASAVCPGCHSSQISIFLRGPCHHRSVCHPWSFCG</sequence>
<organism evidence="1 2">
    <name type="scientific">Cirrhinus mrigala</name>
    <name type="common">Mrigala</name>
    <dbReference type="NCBI Taxonomy" id="683832"/>
    <lineage>
        <taxon>Eukaryota</taxon>
        <taxon>Metazoa</taxon>
        <taxon>Chordata</taxon>
        <taxon>Craniata</taxon>
        <taxon>Vertebrata</taxon>
        <taxon>Euteleostomi</taxon>
        <taxon>Actinopterygii</taxon>
        <taxon>Neopterygii</taxon>
        <taxon>Teleostei</taxon>
        <taxon>Ostariophysi</taxon>
        <taxon>Cypriniformes</taxon>
        <taxon>Cyprinidae</taxon>
        <taxon>Labeoninae</taxon>
        <taxon>Labeonini</taxon>
        <taxon>Cirrhinus</taxon>
    </lineage>
</organism>
<dbReference type="AlphaFoldDB" id="A0ABD0RI69"/>
<dbReference type="EMBL" id="JAMKFB020000003">
    <property type="protein sequence ID" value="KAL0198159.1"/>
    <property type="molecule type" value="Genomic_DNA"/>
</dbReference>
<keyword evidence="2" id="KW-1185">Reference proteome</keyword>
<feature type="non-terminal residue" evidence="1">
    <location>
        <position position="53"/>
    </location>
</feature>
<evidence type="ECO:0000313" key="2">
    <source>
        <dbReference type="Proteomes" id="UP001529510"/>
    </source>
</evidence>